<evidence type="ECO:0000256" key="2">
    <source>
        <dbReference type="ARBA" id="ARBA00022723"/>
    </source>
</evidence>
<dbReference type="Pfam" id="PF00172">
    <property type="entry name" value="Zn_clus"/>
    <property type="match status" value="1"/>
</dbReference>
<gene>
    <name evidence="10" type="ORF">FOXB_05413</name>
</gene>
<comment type="subcellular location">
    <subcellularLocation>
        <location evidence="1">Nucleus</location>
    </subcellularLocation>
</comment>
<dbReference type="Gene3D" id="4.10.240.10">
    <property type="entry name" value="Zn(2)-C6 fungal-type DNA-binding domain"/>
    <property type="match status" value="1"/>
</dbReference>
<comment type="caution">
    <text evidence="10">The sequence shown here is derived from an EMBL/GenBank/DDBJ whole genome shotgun (WGS) entry which is preliminary data.</text>
</comment>
<dbReference type="SMART" id="SM00066">
    <property type="entry name" value="GAL4"/>
    <property type="match status" value="1"/>
</dbReference>
<evidence type="ECO:0000256" key="6">
    <source>
        <dbReference type="ARBA" id="ARBA00023163"/>
    </source>
</evidence>
<keyword evidence="6" id="KW-0804">Transcription</keyword>
<evidence type="ECO:0000256" key="1">
    <source>
        <dbReference type="ARBA" id="ARBA00004123"/>
    </source>
</evidence>
<dbReference type="EMBL" id="AFQF01001729">
    <property type="protein sequence ID" value="EGU84075.1"/>
    <property type="molecule type" value="Genomic_DNA"/>
</dbReference>
<evidence type="ECO:0000259" key="9">
    <source>
        <dbReference type="PROSITE" id="PS50048"/>
    </source>
</evidence>
<dbReference type="SMART" id="SM00906">
    <property type="entry name" value="Fungal_trans"/>
    <property type="match status" value="1"/>
</dbReference>
<protein>
    <recommendedName>
        <fullName evidence="9">Zn(2)-C6 fungal-type domain-containing protein</fullName>
    </recommendedName>
</protein>
<reference evidence="10" key="1">
    <citation type="journal article" date="2012" name="Mol. Plant Microbe Interact.">
        <title>A highly conserved effector in Fusarium oxysporum is required for full virulence on Arabidopsis.</title>
        <authorList>
            <person name="Thatcher L.F."/>
            <person name="Gardiner D.M."/>
            <person name="Kazan K."/>
            <person name="Manners J."/>
        </authorList>
    </citation>
    <scope>NUCLEOTIDE SEQUENCE [LARGE SCALE GENOMIC DNA]</scope>
    <source>
        <strain evidence="10">Fo5176</strain>
    </source>
</reference>
<dbReference type="GO" id="GO:0000981">
    <property type="term" value="F:DNA-binding transcription factor activity, RNA polymerase II-specific"/>
    <property type="evidence" value="ECO:0007669"/>
    <property type="project" value="InterPro"/>
</dbReference>
<evidence type="ECO:0000256" key="7">
    <source>
        <dbReference type="ARBA" id="ARBA00023242"/>
    </source>
</evidence>
<dbReference type="CDD" id="cd00067">
    <property type="entry name" value="GAL4"/>
    <property type="match status" value="1"/>
</dbReference>
<dbReference type="GO" id="GO:0006351">
    <property type="term" value="P:DNA-templated transcription"/>
    <property type="evidence" value="ECO:0007669"/>
    <property type="project" value="InterPro"/>
</dbReference>
<sequence>MRSQVTVSGKPRQRSALACSTCRIKRVKCDGQRPSCSTCHTNGEVCEYTAQDSNRKPPSKRYVEALQERIRTLEAQLERFQSDAGPQDRGPLNATEESHSNSEGDSIPDDSSYRSPIRDISDRLGALNIGEDGQIHYFGSRSNFSLLKNSPVASSTVSSRELQKQAADTLDQLNLRVEVSDELRNHLLDLFWSWQNTWQYLVVKELFLEDLYITHSGRYASPLLLSAVLALAARYSDRVELRSDPLDQNTAGNPLAEQAKMILFYESQAPKVTTVQATALLGLREIATDKEALGWMYCGMAARMAFNLGLHLDRSHWVDTGHITKDEAEVGTIVWWGCYVLDKLFNIGLGRPSTIQEHEISAKLPSMEHNAEYESWHSESPIGEPIVFPRSHQVSNVRATVQLFRVTSSALDEIYRPVSQHVKSRIMELVTKTHVDIIEFQINLPSCLRLSPSPLAPTLPHVYLLHKHYTLRRIPISAIHCAFTASIILLLETTSTDAKDRERAIASLKVLAEALTDMSTAWAWSQRALFAIRQLAREWSVSEDAFGALGINKGESGQANGDAIVGTTQALEEDDSSSSLWAAEGPHCFDMDIPFMTSEGLDYQGWIGTLFTEPGYPGDAA</sequence>
<dbReference type="PROSITE" id="PS00463">
    <property type="entry name" value="ZN2_CY6_FUNGAL_1"/>
    <property type="match status" value="1"/>
</dbReference>
<proteinExistence type="predicted"/>
<organism evidence="10">
    <name type="scientific">Fusarium oxysporum (strain Fo5176)</name>
    <name type="common">Fusarium vascular wilt</name>
    <dbReference type="NCBI Taxonomy" id="660025"/>
    <lineage>
        <taxon>Eukaryota</taxon>
        <taxon>Fungi</taxon>
        <taxon>Dikarya</taxon>
        <taxon>Ascomycota</taxon>
        <taxon>Pezizomycotina</taxon>
        <taxon>Sordariomycetes</taxon>
        <taxon>Hypocreomycetidae</taxon>
        <taxon>Hypocreales</taxon>
        <taxon>Nectriaceae</taxon>
        <taxon>Fusarium</taxon>
        <taxon>Fusarium oxysporum species complex</taxon>
    </lineage>
</organism>
<evidence type="ECO:0000256" key="4">
    <source>
        <dbReference type="ARBA" id="ARBA00023015"/>
    </source>
</evidence>
<dbReference type="CDD" id="cd12148">
    <property type="entry name" value="fungal_TF_MHR"/>
    <property type="match status" value="1"/>
</dbReference>
<feature type="region of interest" description="Disordered" evidence="8">
    <location>
        <begin position="80"/>
        <end position="115"/>
    </location>
</feature>
<keyword evidence="4" id="KW-0805">Transcription regulation</keyword>
<evidence type="ECO:0000313" key="10">
    <source>
        <dbReference type="EMBL" id="EGU84075.1"/>
    </source>
</evidence>
<evidence type="ECO:0000256" key="5">
    <source>
        <dbReference type="ARBA" id="ARBA00023125"/>
    </source>
</evidence>
<keyword evidence="5" id="KW-0238">DNA-binding</keyword>
<keyword evidence="7" id="KW-0539">Nucleus</keyword>
<dbReference type="PaxDb" id="5507-FOXG_02591P0"/>
<dbReference type="GO" id="GO:0003677">
    <property type="term" value="F:DNA binding"/>
    <property type="evidence" value="ECO:0007669"/>
    <property type="project" value="UniProtKB-KW"/>
</dbReference>
<dbReference type="GO" id="GO:0008270">
    <property type="term" value="F:zinc ion binding"/>
    <property type="evidence" value="ECO:0007669"/>
    <property type="project" value="InterPro"/>
</dbReference>
<dbReference type="PANTHER" id="PTHR31313:SF83">
    <property type="entry name" value="ZN(II)2CYS6 TRANSCRIPTION FACTOR (EUROFUNG)"/>
    <property type="match status" value="1"/>
</dbReference>
<dbReference type="SUPFAM" id="SSF57701">
    <property type="entry name" value="Zn2/Cys6 DNA-binding domain"/>
    <property type="match status" value="1"/>
</dbReference>
<dbReference type="InterPro" id="IPR001138">
    <property type="entry name" value="Zn2Cys6_DnaBD"/>
</dbReference>
<keyword evidence="3" id="KW-0862">Zinc</keyword>
<keyword evidence="2" id="KW-0479">Metal-binding</keyword>
<dbReference type="AlphaFoldDB" id="F9FG84"/>
<evidence type="ECO:0000256" key="3">
    <source>
        <dbReference type="ARBA" id="ARBA00022833"/>
    </source>
</evidence>
<feature type="domain" description="Zn(2)-C6 fungal-type" evidence="9">
    <location>
        <begin position="18"/>
        <end position="48"/>
    </location>
</feature>
<dbReference type="GO" id="GO:0005634">
    <property type="term" value="C:nucleus"/>
    <property type="evidence" value="ECO:0007669"/>
    <property type="project" value="UniProtKB-SubCell"/>
</dbReference>
<dbReference type="InterPro" id="IPR036864">
    <property type="entry name" value="Zn2-C6_fun-type_DNA-bd_sf"/>
</dbReference>
<dbReference type="Pfam" id="PF04082">
    <property type="entry name" value="Fungal_trans"/>
    <property type="match status" value="1"/>
</dbReference>
<dbReference type="OrthoDB" id="2154091at2759"/>
<evidence type="ECO:0000256" key="8">
    <source>
        <dbReference type="SAM" id="MobiDB-lite"/>
    </source>
</evidence>
<dbReference type="STRING" id="660025.F9FG84"/>
<dbReference type="InterPro" id="IPR007219">
    <property type="entry name" value="XnlR_reg_dom"/>
</dbReference>
<dbReference type="PANTHER" id="PTHR31313">
    <property type="entry name" value="TY1 ENHANCER ACTIVATOR"/>
    <property type="match status" value="1"/>
</dbReference>
<accession>F9FG84</accession>
<dbReference type="PROSITE" id="PS50048">
    <property type="entry name" value="ZN2_CY6_FUNGAL_2"/>
    <property type="match status" value="1"/>
</dbReference>
<dbReference type="InterPro" id="IPR051615">
    <property type="entry name" value="Transcr_Regulatory_Elem"/>
</dbReference>
<name>F9FG84_FUSOF</name>